<organism evidence="1 2">
    <name type="scientific">Taxus chinensis</name>
    <name type="common">Chinese yew</name>
    <name type="synonym">Taxus wallichiana var. chinensis</name>
    <dbReference type="NCBI Taxonomy" id="29808"/>
    <lineage>
        <taxon>Eukaryota</taxon>
        <taxon>Viridiplantae</taxon>
        <taxon>Streptophyta</taxon>
        <taxon>Embryophyta</taxon>
        <taxon>Tracheophyta</taxon>
        <taxon>Spermatophyta</taxon>
        <taxon>Pinopsida</taxon>
        <taxon>Pinidae</taxon>
        <taxon>Conifers II</taxon>
        <taxon>Cupressales</taxon>
        <taxon>Taxaceae</taxon>
        <taxon>Taxus</taxon>
    </lineage>
</organism>
<protein>
    <submittedName>
        <fullName evidence="1">Uncharacterized protein</fullName>
    </submittedName>
</protein>
<sequence>MHTLALGKLHSQTNFGIAAHMGMYADFEFVQNADLEDLKNMLEVGNIAAVVN</sequence>
<reference evidence="1 2" key="1">
    <citation type="journal article" date="2021" name="Nat. Plants">
        <title>The Taxus genome provides insights into paclitaxel biosynthesis.</title>
        <authorList>
            <person name="Xiong X."/>
            <person name="Gou J."/>
            <person name="Liao Q."/>
            <person name="Li Y."/>
            <person name="Zhou Q."/>
            <person name="Bi G."/>
            <person name="Li C."/>
            <person name="Du R."/>
            <person name="Wang X."/>
            <person name="Sun T."/>
            <person name="Guo L."/>
            <person name="Liang H."/>
            <person name="Lu P."/>
            <person name="Wu Y."/>
            <person name="Zhang Z."/>
            <person name="Ro D.K."/>
            <person name="Shang Y."/>
            <person name="Huang S."/>
            <person name="Yan J."/>
        </authorList>
    </citation>
    <scope>NUCLEOTIDE SEQUENCE [LARGE SCALE GENOMIC DNA]</scope>
    <source>
        <strain evidence="1">Ta-2019</strain>
    </source>
</reference>
<comment type="caution">
    <text evidence="1">The sequence shown here is derived from an EMBL/GenBank/DDBJ whole genome shotgun (WGS) entry which is preliminary data.</text>
</comment>
<dbReference type="EMBL" id="JAHRHJ020000004">
    <property type="protein sequence ID" value="KAH9318184.1"/>
    <property type="molecule type" value="Genomic_DNA"/>
</dbReference>
<dbReference type="Proteomes" id="UP000824469">
    <property type="component" value="Unassembled WGS sequence"/>
</dbReference>
<dbReference type="AlphaFoldDB" id="A0AA38LAN6"/>
<evidence type="ECO:0000313" key="1">
    <source>
        <dbReference type="EMBL" id="KAH9318184.1"/>
    </source>
</evidence>
<gene>
    <name evidence="1" type="ORF">KI387_019953</name>
</gene>
<evidence type="ECO:0000313" key="2">
    <source>
        <dbReference type="Proteomes" id="UP000824469"/>
    </source>
</evidence>
<proteinExistence type="predicted"/>
<name>A0AA38LAN6_TAXCH</name>
<feature type="non-terminal residue" evidence="1">
    <location>
        <position position="52"/>
    </location>
</feature>
<keyword evidence="2" id="KW-1185">Reference proteome</keyword>
<accession>A0AA38LAN6</accession>